<dbReference type="Pfam" id="PF10199">
    <property type="entry name" value="Adaptin_binding"/>
    <property type="match status" value="1"/>
</dbReference>
<dbReference type="Proteomes" id="UP000193922">
    <property type="component" value="Unassembled WGS sequence"/>
</dbReference>
<name>A0A1Y1W4L3_9FUNG</name>
<evidence type="ECO:0000313" key="2">
    <source>
        <dbReference type="EMBL" id="ORX68285.1"/>
    </source>
</evidence>
<protein>
    <recommendedName>
        <fullName evidence="4">Increased recombination centers protein 6</fullName>
    </recommendedName>
</protein>
<keyword evidence="3" id="KW-1185">Reference proteome</keyword>
<dbReference type="STRING" id="61395.A0A1Y1W4L3"/>
<evidence type="ECO:0000313" key="3">
    <source>
        <dbReference type="Proteomes" id="UP000193922"/>
    </source>
</evidence>
<dbReference type="AlphaFoldDB" id="A0A1Y1W4L3"/>
<dbReference type="InterPro" id="IPR019341">
    <property type="entry name" value="Alpha/Gamma-adaptin-bd_p34"/>
</dbReference>
<dbReference type="PANTHER" id="PTHR14659">
    <property type="entry name" value="ALPHA- AND GAMMA-ADAPTIN-BINDING PROTEIN P34"/>
    <property type="match status" value="1"/>
</dbReference>
<gene>
    <name evidence="2" type="ORF">DL89DRAFT_30754</name>
</gene>
<feature type="region of interest" description="Disordered" evidence="1">
    <location>
        <begin position="193"/>
        <end position="223"/>
    </location>
</feature>
<dbReference type="PANTHER" id="PTHR14659:SF1">
    <property type="entry name" value="ALPHA- AND GAMMA-ADAPTIN-BINDING PROTEIN P34"/>
    <property type="match status" value="1"/>
</dbReference>
<organism evidence="2 3">
    <name type="scientific">Linderina pennispora</name>
    <dbReference type="NCBI Taxonomy" id="61395"/>
    <lineage>
        <taxon>Eukaryota</taxon>
        <taxon>Fungi</taxon>
        <taxon>Fungi incertae sedis</taxon>
        <taxon>Zoopagomycota</taxon>
        <taxon>Kickxellomycotina</taxon>
        <taxon>Kickxellomycetes</taxon>
        <taxon>Kickxellales</taxon>
        <taxon>Kickxellaceae</taxon>
        <taxon>Linderina</taxon>
    </lineage>
</organism>
<comment type="caution">
    <text evidence="2">The sequence shown here is derived from an EMBL/GenBank/DDBJ whole genome shotgun (WGS) entry which is preliminary data.</text>
</comment>
<accession>A0A1Y1W4L3</accession>
<dbReference type="GeneID" id="63807567"/>
<evidence type="ECO:0000256" key="1">
    <source>
        <dbReference type="SAM" id="MobiDB-lite"/>
    </source>
</evidence>
<dbReference type="OrthoDB" id="10261384at2759"/>
<dbReference type="EMBL" id="MCFD01000010">
    <property type="protein sequence ID" value="ORX68285.1"/>
    <property type="molecule type" value="Genomic_DNA"/>
</dbReference>
<dbReference type="RefSeq" id="XP_040742099.1">
    <property type="nucleotide sequence ID" value="XM_040890919.1"/>
</dbReference>
<dbReference type="Gene3D" id="3.40.50.11960">
    <property type="match status" value="1"/>
</dbReference>
<reference evidence="2 3" key="1">
    <citation type="submission" date="2016-07" db="EMBL/GenBank/DDBJ databases">
        <title>Pervasive Adenine N6-methylation of Active Genes in Fungi.</title>
        <authorList>
            <consortium name="DOE Joint Genome Institute"/>
            <person name="Mondo S.J."/>
            <person name="Dannebaum R.O."/>
            <person name="Kuo R.C."/>
            <person name="Labutti K."/>
            <person name="Haridas S."/>
            <person name="Kuo A."/>
            <person name="Salamov A."/>
            <person name="Ahrendt S.R."/>
            <person name="Lipzen A."/>
            <person name="Sullivan W."/>
            <person name="Andreopoulos W.B."/>
            <person name="Clum A."/>
            <person name="Lindquist E."/>
            <person name="Daum C."/>
            <person name="Ramamoorthy G.K."/>
            <person name="Gryganskyi A."/>
            <person name="Culley D."/>
            <person name="Magnuson J.K."/>
            <person name="James T.Y."/>
            <person name="O'Malley M.A."/>
            <person name="Stajich J.E."/>
            <person name="Spatafora J.W."/>
            <person name="Visel A."/>
            <person name="Grigoriev I.V."/>
        </authorList>
    </citation>
    <scope>NUCLEOTIDE SEQUENCE [LARGE SCALE GENOMIC DNA]</scope>
    <source>
        <strain evidence="2 3">ATCC 12442</strain>
    </source>
</reference>
<sequence>MADAAAKNKILVLSRASVNTAGLVNEVVSRPALNADQSGTIAQVAWTINTKYFTAPVELWLDHTEPLPPAHQQFMQSWLADPSSDSSEIPLEESMRELHMHLGEVTDGVVFVFDPAQPQTFLDILPWAGFAKHQMPSILLCVAVRRPGCEDDKDRWFRWCTANGWEWVDLVDDPVTRVREALETNEWATMQMKSTRAADPTPVDEAEPAVAGGPRPEDERAGGEWDQFERIASQVDTRRVADLSREFFADGMQDGDEMAAMLARIREAKDEIAQISDPEQARLRAAELALAIARET</sequence>
<evidence type="ECO:0008006" key="4">
    <source>
        <dbReference type="Google" id="ProtNLM"/>
    </source>
</evidence>
<proteinExistence type="predicted"/>